<dbReference type="EMBL" id="CP019948">
    <property type="protein sequence ID" value="ARN83753.1"/>
    <property type="molecule type" value="Genomic_DNA"/>
</dbReference>
<comment type="similarity">
    <text evidence="2">Belongs to the SdhE FAD assembly factor family.</text>
</comment>
<evidence type="ECO:0000256" key="3">
    <source>
        <dbReference type="ARBA" id="ARBA00019418"/>
    </source>
</evidence>
<dbReference type="GO" id="GO:0006105">
    <property type="term" value="P:succinate metabolic process"/>
    <property type="evidence" value="ECO:0007669"/>
    <property type="project" value="TreeGrafter"/>
</dbReference>
<evidence type="ECO:0000256" key="5">
    <source>
        <dbReference type="ARBA" id="ARBA00023186"/>
    </source>
</evidence>
<keyword evidence="5" id="KW-0143">Chaperone</keyword>
<dbReference type="Proteomes" id="UP000193978">
    <property type="component" value="Chromosome"/>
</dbReference>
<dbReference type="AlphaFoldDB" id="A0A1W6N1N6"/>
<comment type="subcellular location">
    <subcellularLocation>
        <location evidence="1">Cytoplasm</location>
    </subcellularLocation>
</comment>
<evidence type="ECO:0000313" key="6">
    <source>
        <dbReference type="EMBL" id="ARN83753.1"/>
    </source>
</evidence>
<dbReference type="InterPro" id="IPR050531">
    <property type="entry name" value="SdhE_FAD_assembly_factor"/>
</dbReference>
<name>A0A1W6N1N6_9HYPH</name>
<dbReference type="STRING" id="655015.B1812_17465"/>
<dbReference type="RefSeq" id="WP_085773805.1">
    <property type="nucleotide sequence ID" value="NZ_AP027149.1"/>
</dbReference>
<dbReference type="PANTHER" id="PTHR39585">
    <property type="entry name" value="FAD ASSEMBLY FACTOR SDHE"/>
    <property type="match status" value="1"/>
</dbReference>
<proteinExistence type="inferred from homology"/>
<accession>A0A1W6N1N6</accession>
<keyword evidence="7" id="KW-1185">Reference proteome</keyword>
<sequence>MTGKDGVSADVPAYFDEAAAARRRIRVRAWRRGMREMDILLGGFADARVDALDASALAQFEALLEAPDDEAFRWFCAGVAPAPHDTPLFAEILAFHREREH</sequence>
<evidence type="ECO:0000256" key="4">
    <source>
        <dbReference type="ARBA" id="ARBA00022490"/>
    </source>
</evidence>
<dbReference type="GO" id="GO:0005737">
    <property type="term" value="C:cytoplasm"/>
    <property type="evidence" value="ECO:0007669"/>
    <property type="project" value="UniProtKB-SubCell"/>
</dbReference>
<evidence type="ECO:0000256" key="1">
    <source>
        <dbReference type="ARBA" id="ARBA00004496"/>
    </source>
</evidence>
<gene>
    <name evidence="6" type="ORF">B1812_17465</name>
</gene>
<dbReference type="OrthoDB" id="9807264at2"/>
<keyword evidence="4" id="KW-0963">Cytoplasm</keyword>
<evidence type="ECO:0000256" key="2">
    <source>
        <dbReference type="ARBA" id="ARBA00008571"/>
    </source>
</evidence>
<dbReference type="InterPro" id="IPR005631">
    <property type="entry name" value="SDH"/>
</dbReference>
<protein>
    <recommendedName>
        <fullName evidence="3">FAD assembly factor SdhE</fullName>
    </recommendedName>
</protein>
<dbReference type="Gene3D" id="1.10.150.250">
    <property type="entry name" value="Flavinator of succinate dehydrogenase"/>
    <property type="match status" value="1"/>
</dbReference>
<dbReference type="SUPFAM" id="SSF109910">
    <property type="entry name" value="YgfY-like"/>
    <property type="match status" value="1"/>
</dbReference>
<evidence type="ECO:0000313" key="7">
    <source>
        <dbReference type="Proteomes" id="UP000193978"/>
    </source>
</evidence>
<organism evidence="6 7">
    <name type="scientific">Methylocystis bryophila</name>
    <dbReference type="NCBI Taxonomy" id="655015"/>
    <lineage>
        <taxon>Bacteria</taxon>
        <taxon>Pseudomonadati</taxon>
        <taxon>Pseudomonadota</taxon>
        <taxon>Alphaproteobacteria</taxon>
        <taxon>Hyphomicrobiales</taxon>
        <taxon>Methylocystaceae</taxon>
        <taxon>Methylocystis</taxon>
    </lineage>
</organism>
<dbReference type="Pfam" id="PF03937">
    <property type="entry name" value="Sdh5"/>
    <property type="match status" value="1"/>
</dbReference>
<dbReference type="PANTHER" id="PTHR39585:SF1">
    <property type="entry name" value="FAD ASSEMBLY FACTOR SDHE"/>
    <property type="match status" value="1"/>
</dbReference>
<dbReference type="KEGG" id="mbry:B1812_17465"/>
<dbReference type="InterPro" id="IPR036714">
    <property type="entry name" value="SDH_sf"/>
</dbReference>
<reference evidence="6 7" key="1">
    <citation type="submission" date="2017-02" db="EMBL/GenBank/DDBJ databases">
        <authorList>
            <person name="Peterson S.W."/>
        </authorList>
    </citation>
    <scope>NUCLEOTIDE SEQUENCE [LARGE SCALE GENOMIC DNA]</scope>
    <source>
        <strain evidence="6 7">S285</strain>
    </source>
</reference>